<gene>
    <name evidence="1" type="ORF">LCER1_G004636</name>
</gene>
<dbReference type="EMBL" id="QGMG01000341">
    <property type="protein sequence ID" value="TVY54440.1"/>
    <property type="molecule type" value="Genomic_DNA"/>
</dbReference>
<protein>
    <submittedName>
        <fullName evidence="1">Putative secreted metallopeptidase</fullName>
    </submittedName>
</protein>
<sequence>PTTGLKKIPRGGDDPFAVIDPQKWANPANMTWADWQAPPGTNWSDPSTTGSIRNFNIALITVDYTDRPFEITLPAQSTIYGNPQPVPGISNITRDVVPAFYRDFLNKPGTLNKGHTLHEYWMEDSDGRFGVDLTVYGAYEMPLKSYQYGIDDDMNPGGCPSNDTCNIDIRTDALGTWRTAVGNATADSYELVFILSAGQDESSTWQEFGEMKFQTREDVPDSFGPPDNGTNYAKTRYVDWTSWAAASNIWPNAGGGSSTQAESSGMATYAHEFSHLLNIGDNYNNPYGIPLRRAYTGPWSMMSRGSFNGPGGPHTRWQIPPQQGGSLGSLHTVRDKAQLGLVGQESILNVSREALAASGIVVAQIQARAVSPGTNLMGIRVTLDADNEPFCDIDTEVLCDGGGYNAYFIEVIDRMGADSFTPDSGVMISKTKTESDEGPFQWTIDANPQDIQLLDFHRPNGTASYITMGDYRQLLDALFHAGTRSGSQYEYVDEANSLHFYIIDVRRDSAGVLSYTAAVRSTNSSTDTSTLAVTLSDGKIVADGGNKPTGKGVTCSFRLKNTGESSKDGSAYLDSDVYRLNATVVGAGWKIELPNALATAELGHEVVVKVAVAADADAADDGTVTLTATSELDPIVSSTGSCLVHK</sequence>
<accession>A0A7D8YU61</accession>
<dbReference type="OrthoDB" id="3852498at2759"/>
<dbReference type="NCBIfam" id="TIGR03296">
    <property type="entry name" value="M6dom_TIGR03296"/>
    <property type="match status" value="1"/>
</dbReference>
<organism evidence="1 2">
    <name type="scientific">Lachnellula cervina</name>
    <dbReference type="NCBI Taxonomy" id="1316786"/>
    <lineage>
        <taxon>Eukaryota</taxon>
        <taxon>Fungi</taxon>
        <taxon>Dikarya</taxon>
        <taxon>Ascomycota</taxon>
        <taxon>Pezizomycotina</taxon>
        <taxon>Leotiomycetes</taxon>
        <taxon>Helotiales</taxon>
        <taxon>Lachnaceae</taxon>
        <taxon>Lachnellula</taxon>
    </lineage>
</organism>
<dbReference type="GO" id="GO:0008233">
    <property type="term" value="F:peptidase activity"/>
    <property type="evidence" value="ECO:0007669"/>
    <property type="project" value="InterPro"/>
</dbReference>
<dbReference type="SUPFAM" id="SSF55486">
    <property type="entry name" value="Metalloproteases ('zincins'), catalytic domain"/>
    <property type="match status" value="1"/>
</dbReference>
<dbReference type="Proteomes" id="UP000481288">
    <property type="component" value="Unassembled WGS sequence"/>
</dbReference>
<dbReference type="AlphaFoldDB" id="A0A7D8YU61"/>
<proteinExistence type="predicted"/>
<keyword evidence="2" id="KW-1185">Reference proteome</keyword>
<feature type="non-terminal residue" evidence="1">
    <location>
        <position position="1"/>
    </location>
</feature>
<evidence type="ECO:0000313" key="2">
    <source>
        <dbReference type="Proteomes" id="UP000481288"/>
    </source>
</evidence>
<evidence type="ECO:0000313" key="1">
    <source>
        <dbReference type="EMBL" id="TVY54440.1"/>
    </source>
</evidence>
<reference evidence="1 2" key="1">
    <citation type="submission" date="2018-05" db="EMBL/GenBank/DDBJ databases">
        <title>Whole genome sequencing for identification of molecular markers to develop diagnostic detection tools for the regulated plant pathogen Lachnellula willkommii.</title>
        <authorList>
            <person name="Giroux E."/>
            <person name="Bilodeau G."/>
        </authorList>
    </citation>
    <scope>NUCLEOTIDE SEQUENCE [LARGE SCALE GENOMIC DNA]</scope>
    <source>
        <strain evidence="1 2">CBS 625.97</strain>
    </source>
</reference>
<dbReference type="GO" id="GO:0006508">
    <property type="term" value="P:proteolysis"/>
    <property type="evidence" value="ECO:0007669"/>
    <property type="project" value="InterPro"/>
</dbReference>
<comment type="caution">
    <text evidence="1">The sequence shown here is derived from an EMBL/GenBank/DDBJ whole genome shotgun (WGS) entry which is preliminary data.</text>
</comment>
<name>A0A7D8YU61_9HELO</name>
<dbReference type="InterPro" id="IPR008757">
    <property type="entry name" value="Peptidase_M6-like_domain"/>
</dbReference>